<evidence type="ECO:0000256" key="1">
    <source>
        <dbReference type="SAM" id="MobiDB-lite"/>
    </source>
</evidence>
<dbReference type="PATRIC" id="fig|446692.3.peg.344"/>
<protein>
    <submittedName>
        <fullName evidence="2">Carboxyl-terminal processing protease</fullName>
        <ecNumber evidence="2">3.4.21.102</ecNumber>
    </submittedName>
</protein>
<feature type="region of interest" description="Disordered" evidence="1">
    <location>
        <begin position="79"/>
        <end position="100"/>
    </location>
</feature>
<keyword evidence="2" id="KW-0645">Protease</keyword>
<keyword evidence="2" id="KW-0378">Hydrolase</keyword>
<dbReference type="KEGG" id="asz:ASN_395"/>
<dbReference type="EC" id="3.4.21.102" evidence="2"/>
<dbReference type="GO" id="GO:0004252">
    <property type="term" value="F:serine-type endopeptidase activity"/>
    <property type="evidence" value="ECO:0007669"/>
    <property type="project" value="UniProtKB-EC"/>
</dbReference>
<organism evidence="2 3">
    <name type="scientific">Acetobacter senegalensis</name>
    <dbReference type="NCBI Taxonomy" id="446692"/>
    <lineage>
        <taxon>Bacteria</taxon>
        <taxon>Pseudomonadati</taxon>
        <taxon>Pseudomonadota</taxon>
        <taxon>Alphaproteobacteria</taxon>
        <taxon>Acetobacterales</taxon>
        <taxon>Acetobacteraceae</taxon>
        <taxon>Acetobacter</taxon>
    </lineage>
</organism>
<evidence type="ECO:0000313" key="2">
    <source>
        <dbReference type="EMBL" id="CEF39821.1"/>
    </source>
</evidence>
<keyword evidence="3" id="KW-1185">Reference proteome</keyword>
<sequence>MAIDSRGADIRLLAGQTPLLTRATPAPQNDEGWAQLAVDFLAAAREHSDGVRTATREELVQAFFDELFNHLDPYSRYIGPSSASTDREARVGGRLMPESL</sequence>
<proteinExistence type="predicted"/>
<dbReference type="Proteomes" id="UP000056109">
    <property type="component" value="Chromosome I"/>
</dbReference>
<name>A0A0U5FJ23_9PROT</name>
<dbReference type="EMBL" id="LN606600">
    <property type="protein sequence ID" value="CEF39821.1"/>
    <property type="molecule type" value="Genomic_DNA"/>
</dbReference>
<evidence type="ECO:0000313" key="3">
    <source>
        <dbReference type="Proteomes" id="UP000056109"/>
    </source>
</evidence>
<accession>A0A0U5FJ23</accession>
<dbReference type="AlphaFoldDB" id="A0A0U5FJ23"/>
<dbReference type="GO" id="GO:0006508">
    <property type="term" value="P:proteolysis"/>
    <property type="evidence" value="ECO:0007669"/>
    <property type="project" value="UniProtKB-KW"/>
</dbReference>
<gene>
    <name evidence="2" type="ORF">ASN_395</name>
</gene>
<reference evidence="3" key="1">
    <citation type="submission" date="2014-09" db="EMBL/GenBank/DDBJ databases">
        <authorList>
            <person name="Illeghems K.G."/>
        </authorList>
    </citation>
    <scope>NUCLEOTIDE SEQUENCE [LARGE SCALE GENOMIC DNA]</scope>
    <source>
        <strain evidence="3">108B</strain>
    </source>
</reference>